<dbReference type="RefSeq" id="WP_012201822.1">
    <property type="nucleotide sequence ID" value="NC_010001.1"/>
</dbReference>
<feature type="domain" description="tRNA nucleotidyltransferase/poly(A) polymerase RNA and SrmB- binding" evidence="11">
    <location>
        <begin position="170"/>
        <end position="231"/>
    </location>
</feature>
<feature type="domain" description="Poly A polymerase head" evidence="10">
    <location>
        <begin position="24"/>
        <end position="143"/>
    </location>
</feature>
<dbReference type="Gene3D" id="1.10.246.80">
    <property type="match status" value="1"/>
</dbReference>
<dbReference type="SUPFAM" id="SSF81891">
    <property type="entry name" value="Poly A polymerase C-terminal region-like"/>
    <property type="match status" value="1"/>
</dbReference>
<dbReference type="Pfam" id="PF01743">
    <property type="entry name" value="PolyA_pol"/>
    <property type="match status" value="1"/>
</dbReference>
<evidence type="ECO:0000256" key="7">
    <source>
        <dbReference type="ARBA" id="ARBA00022842"/>
    </source>
</evidence>
<evidence type="ECO:0000313" key="14">
    <source>
        <dbReference type="Proteomes" id="UP000000370"/>
    </source>
</evidence>
<proteinExistence type="inferred from homology"/>
<evidence type="ECO:0000259" key="11">
    <source>
        <dbReference type="Pfam" id="PF12627"/>
    </source>
</evidence>
<keyword evidence="3" id="KW-0819">tRNA processing</keyword>
<evidence type="ECO:0000256" key="5">
    <source>
        <dbReference type="ARBA" id="ARBA00022723"/>
    </source>
</evidence>
<dbReference type="CDD" id="cd05398">
    <property type="entry name" value="NT_ClassII-CCAase"/>
    <property type="match status" value="1"/>
</dbReference>
<feature type="domain" description="CCA-adding enzyme C-terminal" evidence="12">
    <location>
        <begin position="307"/>
        <end position="446"/>
    </location>
</feature>
<dbReference type="GO" id="GO:0000049">
    <property type="term" value="F:tRNA binding"/>
    <property type="evidence" value="ECO:0007669"/>
    <property type="project" value="TreeGrafter"/>
</dbReference>
<protein>
    <submittedName>
        <fullName evidence="13">Polynucleotide adenylyltransferase/metal dependent phosphohydrolase</fullName>
        <ecNumber evidence="13">2.7.7.72</ecNumber>
    </submittedName>
</protein>
<dbReference type="GO" id="GO:0046872">
    <property type="term" value="F:metal ion binding"/>
    <property type="evidence" value="ECO:0007669"/>
    <property type="project" value="UniProtKB-KW"/>
</dbReference>
<dbReference type="GO" id="GO:0008033">
    <property type="term" value="P:tRNA processing"/>
    <property type="evidence" value="ECO:0007669"/>
    <property type="project" value="UniProtKB-KW"/>
</dbReference>
<dbReference type="Pfam" id="PF13735">
    <property type="entry name" value="tRNA_NucTran2_2"/>
    <property type="match status" value="1"/>
</dbReference>
<evidence type="ECO:0000256" key="1">
    <source>
        <dbReference type="ARBA" id="ARBA00001946"/>
    </source>
</evidence>
<dbReference type="InterPro" id="IPR050264">
    <property type="entry name" value="Bact_CCA-adding_enz_type3_sf"/>
</dbReference>
<keyword evidence="6" id="KW-0547">Nucleotide-binding</keyword>
<name>A9KL25_LACP7</name>
<keyword evidence="4 13" id="KW-0548">Nucleotidyltransferase</keyword>
<dbReference type="PANTHER" id="PTHR46173">
    <property type="entry name" value="CCA TRNA NUCLEOTIDYLTRANSFERASE 1, MITOCHONDRIAL"/>
    <property type="match status" value="1"/>
</dbReference>
<sequence>MIITLPDKVNYIIEELMSHGFEGYAVGGCVRDSLLGRIPGDWDITTSANPCEVKQIFSRTIDTGIKHGTVTVMLGKEGFEVTTYRLDGEYEDNRHPKQVEYTKNLIEDLKRRDFTINAMAYNAKDGLVDEFEGLKDLQDKKIRCVGSADQRFDEDALRILRAVRFSAQLNFTIEDETLAAIRLKALNLKNISAERIREELNKLLLSSHPKKIMIAYETGLTEVILPEFDQMLATKLQGPYQQSSVGEHTLEALRYFTKNLSKDVEDKKQQLIYCWAILLHDVAKPVIKDNNPQVLNQEHQTKGANIAKSILRRLKFDNETIESVTKLVYYHNFTFGHSKEDIRRATNQIGEKYMPMLFVLQECNMQTKDSQVIEEMEKDLKRAKELYQDMIEHGECVSLKSLAVNGKDLMDQGFESGKNIGVLLDMLLEKVIIDPSLNTKDQLLKIATSQFQNKTDGNS</sequence>
<keyword evidence="2 9" id="KW-0808">Transferase</keyword>
<evidence type="ECO:0000256" key="9">
    <source>
        <dbReference type="RuleBase" id="RU003953"/>
    </source>
</evidence>
<dbReference type="PANTHER" id="PTHR46173:SF1">
    <property type="entry name" value="CCA TRNA NUCLEOTIDYLTRANSFERASE 1, MITOCHONDRIAL"/>
    <property type="match status" value="1"/>
</dbReference>
<dbReference type="Pfam" id="PF12627">
    <property type="entry name" value="PolyA_pol_RNAbd"/>
    <property type="match status" value="1"/>
</dbReference>
<dbReference type="EC" id="2.7.7.72" evidence="13"/>
<dbReference type="InterPro" id="IPR032810">
    <property type="entry name" value="CCA-adding_enz_C"/>
</dbReference>
<keyword evidence="5" id="KW-0479">Metal-binding</keyword>
<accession>A9KL25</accession>
<comment type="cofactor">
    <cofactor evidence="1">
        <name>Mg(2+)</name>
        <dbReference type="ChEBI" id="CHEBI:18420"/>
    </cofactor>
</comment>
<keyword evidence="7" id="KW-0460">Magnesium</keyword>
<dbReference type="AlphaFoldDB" id="A9KL25"/>
<dbReference type="EMBL" id="CP000885">
    <property type="protein sequence ID" value="ABX44174.1"/>
    <property type="molecule type" value="Genomic_DNA"/>
</dbReference>
<keyword evidence="14" id="KW-1185">Reference proteome</keyword>
<dbReference type="SUPFAM" id="SSF81301">
    <property type="entry name" value="Nucleotidyltransferase"/>
    <property type="match status" value="1"/>
</dbReference>
<dbReference type="Gene3D" id="3.30.460.10">
    <property type="entry name" value="Beta Polymerase, domain 2"/>
    <property type="match status" value="1"/>
</dbReference>
<organism evidence="13 14">
    <name type="scientific">Lachnoclostridium phytofermentans (strain ATCC 700394 / DSM 18823 / ISDg)</name>
    <name type="common">Clostridium phytofermentans</name>
    <dbReference type="NCBI Taxonomy" id="357809"/>
    <lineage>
        <taxon>Bacteria</taxon>
        <taxon>Bacillati</taxon>
        <taxon>Bacillota</taxon>
        <taxon>Clostridia</taxon>
        <taxon>Lachnospirales</taxon>
        <taxon>Lachnospiraceae</taxon>
    </lineage>
</organism>
<dbReference type="GO" id="GO:0000166">
    <property type="term" value="F:nucleotide binding"/>
    <property type="evidence" value="ECO:0007669"/>
    <property type="project" value="UniProtKB-KW"/>
</dbReference>
<evidence type="ECO:0000259" key="12">
    <source>
        <dbReference type="Pfam" id="PF13735"/>
    </source>
</evidence>
<dbReference type="OrthoDB" id="9805698at2"/>
<keyword evidence="8 9" id="KW-0694">RNA-binding</keyword>
<reference evidence="14" key="1">
    <citation type="submission" date="2007-11" db="EMBL/GenBank/DDBJ databases">
        <title>Complete genome sequence of Clostridium phytofermentans ISDg.</title>
        <authorList>
            <person name="Leschine S.B."/>
            <person name="Warnick T.A."/>
            <person name="Blanchard J.L."/>
            <person name="Schnell D.J."/>
            <person name="Petit E.L."/>
            <person name="LaTouf W.G."/>
            <person name="Copeland A."/>
            <person name="Lucas S."/>
            <person name="Lapidus A."/>
            <person name="Barry K."/>
            <person name="Glavina del Rio T."/>
            <person name="Dalin E."/>
            <person name="Tice H."/>
            <person name="Pitluck S."/>
            <person name="Kiss H."/>
            <person name="Brettin T."/>
            <person name="Bruce D."/>
            <person name="Detter J.C."/>
            <person name="Han C."/>
            <person name="Kuske C."/>
            <person name="Schmutz J."/>
            <person name="Larimer F."/>
            <person name="Land M."/>
            <person name="Hauser L."/>
            <person name="Kyrpides N."/>
            <person name="Kim E.A."/>
            <person name="Richardson P."/>
        </authorList>
    </citation>
    <scope>NUCLEOTIDE SEQUENCE [LARGE SCALE GENOMIC DNA]</scope>
    <source>
        <strain evidence="14">ATCC 700394 / DSM 18823 / ISDg</strain>
    </source>
</reference>
<dbReference type="InterPro" id="IPR032828">
    <property type="entry name" value="PolyA_RNA-bd"/>
</dbReference>
<evidence type="ECO:0000256" key="3">
    <source>
        <dbReference type="ARBA" id="ARBA00022694"/>
    </source>
</evidence>
<evidence type="ECO:0000256" key="8">
    <source>
        <dbReference type="ARBA" id="ARBA00022884"/>
    </source>
</evidence>
<evidence type="ECO:0000259" key="10">
    <source>
        <dbReference type="Pfam" id="PF01743"/>
    </source>
</evidence>
<dbReference type="GO" id="GO:0004810">
    <property type="term" value="F:CCA tRNA nucleotidyltransferase activity"/>
    <property type="evidence" value="ECO:0007669"/>
    <property type="project" value="UniProtKB-EC"/>
</dbReference>
<evidence type="ECO:0000256" key="4">
    <source>
        <dbReference type="ARBA" id="ARBA00022695"/>
    </source>
</evidence>
<dbReference type="InterPro" id="IPR002646">
    <property type="entry name" value="PolA_pol_head_dom"/>
</dbReference>
<dbReference type="eggNOG" id="COG0617">
    <property type="taxonomic scope" value="Bacteria"/>
</dbReference>
<dbReference type="InterPro" id="IPR043519">
    <property type="entry name" value="NT_sf"/>
</dbReference>
<dbReference type="HOGENOM" id="CLU_015961_3_1_9"/>
<dbReference type="Gene3D" id="1.10.3090.10">
    <property type="entry name" value="cca-adding enzyme, domain 2"/>
    <property type="match status" value="1"/>
</dbReference>
<keyword evidence="13" id="KW-0378">Hydrolase</keyword>
<evidence type="ECO:0000313" key="13">
    <source>
        <dbReference type="EMBL" id="ABX44174.1"/>
    </source>
</evidence>
<dbReference type="Proteomes" id="UP000000370">
    <property type="component" value="Chromosome"/>
</dbReference>
<dbReference type="KEGG" id="cpy:Cphy_3827"/>
<comment type="similarity">
    <text evidence="9">Belongs to the tRNA nucleotidyltransferase/poly(A) polymerase family.</text>
</comment>
<dbReference type="NCBIfam" id="NF009814">
    <property type="entry name" value="PRK13299.1"/>
    <property type="match status" value="1"/>
</dbReference>
<dbReference type="STRING" id="357809.Cphy_3827"/>
<dbReference type="GO" id="GO:0016787">
    <property type="term" value="F:hydrolase activity"/>
    <property type="evidence" value="ECO:0007669"/>
    <property type="project" value="UniProtKB-KW"/>
</dbReference>
<evidence type="ECO:0000256" key="2">
    <source>
        <dbReference type="ARBA" id="ARBA00022679"/>
    </source>
</evidence>
<evidence type="ECO:0000256" key="6">
    <source>
        <dbReference type="ARBA" id="ARBA00022741"/>
    </source>
</evidence>
<gene>
    <name evidence="13" type="ordered locus">Cphy_3827</name>
</gene>